<gene>
    <name evidence="2" type="ORF">THERMOS_589</name>
</gene>
<sequence length="537" mass="60240">MAAHISTKIFPLINNKNNMKQKTLIFILGLLSAIACQAVTSKDNATNMDYDYQLPIQEFHFFNQIQKTGSATTTLTVSYKDYNGKTHKDGLLEIPAAITDQVKKLFNNLLTSGFLFQEIKPLSHYSNIFEAIKSNATFFFASNTGKIWLMVNPVNNPLIIRNDKNNNKKLTHHTHTSVDTTSNELTIFPAAGVLSVNVNQTASTGKLMPKILDVFSKYNFLQALQVGGNPDYLFFGLLGYKYNAPSSMPPKKIKMSSAPSIDPIFSYEPLPDNVKKALIASGSWKKGCPVSLERLNYVQFGYHGYDGNIAQGALVTADVVAPNILEIFRKFFKNKIKVEKPGGGKVGGTGMFICRKITGESGFSLHSYGTALDLSYYRNPYVGEYKHIKSSGGAFATGVIITPDSPLTFLNRNQKIEGFNEVHVDYIRSQGLSEWGGHWLNRTDYMHFQSSPFFSYLFPLIDYDSGRTLLTLEKNADRILHKFSIQSTEIAKWVLMVQLYPKDFAQMFVKNIAQFDALGEDKFYQMLYTKLQAQASK</sequence>
<evidence type="ECO:0000313" key="2">
    <source>
        <dbReference type="EMBL" id="CAB5496918.1"/>
    </source>
</evidence>
<accession>A0A8H8XAI0</accession>
<dbReference type="AlphaFoldDB" id="A0A8H8XAI0"/>
<comment type="caution">
    <text evidence="2">The sequence shown here is derived from an EMBL/GenBank/DDBJ whole genome shotgun (WGS) entry which is preliminary data.</text>
</comment>
<evidence type="ECO:0000259" key="1">
    <source>
        <dbReference type="Pfam" id="PF13539"/>
    </source>
</evidence>
<proteinExistence type="predicted"/>
<dbReference type="InterPro" id="IPR009045">
    <property type="entry name" value="Zn_M74/Hedgehog-like"/>
</dbReference>
<reference evidence="2 3" key="1">
    <citation type="submission" date="2020-05" db="EMBL/GenBank/DDBJ databases">
        <authorList>
            <person name="Petersen J."/>
            <person name="Sayavedra L."/>
        </authorList>
    </citation>
    <scope>NUCLEOTIDE SEQUENCE [LARGE SCALE GENOMIC DNA]</scope>
    <source>
        <strain evidence="2">B thermophilus SOXS</strain>
    </source>
</reference>
<feature type="domain" description="Peptidase M15C" evidence="1">
    <location>
        <begin position="359"/>
        <end position="449"/>
    </location>
</feature>
<dbReference type="RefSeq" id="WP_202762737.1">
    <property type="nucleotide sequence ID" value="NZ_CAESAQ020000034.1"/>
</dbReference>
<dbReference type="SUPFAM" id="SSF55166">
    <property type="entry name" value="Hedgehog/DD-peptidase"/>
    <property type="match status" value="1"/>
</dbReference>
<name>A0A8H8XAI0_9GAMM</name>
<dbReference type="EMBL" id="CAESAQ020000034">
    <property type="protein sequence ID" value="CAB5496918.1"/>
    <property type="molecule type" value="Genomic_DNA"/>
</dbReference>
<dbReference type="Proteomes" id="UP000643672">
    <property type="component" value="Unassembled WGS sequence"/>
</dbReference>
<dbReference type="Pfam" id="PF13539">
    <property type="entry name" value="Peptidase_M15_4"/>
    <property type="match status" value="1"/>
</dbReference>
<protein>
    <recommendedName>
        <fullName evidence="1">Peptidase M15C domain-containing protein</fullName>
    </recommendedName>
</protein>
<dbReference type="GO" id="GO:0008233">
    <property type="term" value="F:peptidase activity"/>
    <property type="evidence" value="ECO:0007669"/>
    <property type="project" value="InterPro"/>
</dbReference>
<organism evidence="2 3">
    <name type="scientific">Bathymodiolus thermophilus thioautotrophic gill symbiont</name>
    <dbReference type="NCBI Taxonomy" id="2360"/>
    <lineage>
        <taxon>Bacteria</taxon>
        <taxon>Pseudomonadati</taxon>
        <taxon>Pseudomonadota</taxon>
        <taxon>Gammaproteobacteria</taxon>
        <taxon>sulfur-oxidizing symbionts</taxon>
    </lineage>
</organism>
<dbReference type="Gene3D" id="3.30.1380.10">
    <property type="match status" value="1"/>
</dbReference>
<evidence type="ECO:0000313" key="3">
    <source>
        <dbReference type="Proteomes" id="UP000643672"/>
    </source>
</evidence>
<dbReference type="InterPro" id="IPR039561">
    <property type="entry name" value="Peptidase_M15C"/>
</dbReference>
<keyword evidence="3" id="KW-1185">Reference proteome</keyword>